<evidence type="ECO:0000313" key="4">
    <source>
        <dbReference type="Proteomes" id="UP000800035"/>
    </source>
</evidence>
<feature type="chain" id="PRO_5025653146" evidence="2">
    <location>
        <begin position="30"/>
        <end position="204"/>
    </location>
</feature>
<dbReference type="AlphaFoldDB" id="A0A6A5TCU2"/>
<keyword evidence="2" id="KW-0732">Signal</keyword>
<accession>A0A6A5TCU2</accession>
<keyword evidence="1" id="KW-0472">Membrane</keyword>
<feature type="transmembrane region" description="Helical" evidence="1">
    <location>
        <begin position="157"/>
        <end position="177"/>
    </location>
</feature>
<dbReference type="EMBL" id="ML977024">
    <property type="protein sequence ID" value="KAF1950603.1"/>
    <property type="molecule type" value="Genomic_DNA"/>
</dbReference>
<feature type="transmembrane region" description="Helical" evidence="1">
    <location>
        <begin position="127"/>
        <end position="145"/>
    </location>
</feature>
<keyword evidence="1" id="KW-0812">Transmembrane</keyword>
<protein>
    <submittedName>
        <fullName evidence="3">Uncharacterized protein</fullName>
    </submittedName>
</protein>
<feature type="transmembrane region" description="Helical" evidence="1">
    <location>
        <begin position="86"/>
        <end position="106"/>
    </location>
</feature>
<dbReference type="Proteomes" id="UP000800035">
    <property type="component" value="Unassembled WGS sequence"/>
</dbReference>
<feature type="signal peptide" evidence="2">
    <location>
        <begin position="1"/>
        <end position="29"/>
    </location>
</feature>
<evidence type="ECO:0000313" key="3">
    <source>
        <dbReference type="EMBL" id="KAF1950603.1"/>
    </source>
</evidence>
<gene>
    <name evidence="3" type="ORF">CC80DRAFT_554155</name>
</gene>
<evidence type="ECO:0000256" key="1">
    <source>
        <dbReference type="SAM" id="Phobius"/>
    </source>
</evidence>
<sequence length="204" mass="23526">MRRQTPGPRIILPTLLSLILPLLLRLGNLTLHPKTIFIPLALFSLVSEKGYRDTLETLSPELSEHTGPFSHIGVCLLAHIFVEDVAGWRGEVLFWMVFVRWAFGLARRHRAGINLFREVYTLRFRCAGVRVHALMVATLLTPVFVTQGMHWLQMVAVWLHFYHSMGYMFAFGVYFCFPNWRGDLVEKCKKESLGNDEKSELHLD</sequence>
<keyword evidence="4" id="KW-1185">Reference proteome</keyword>
<proteinExistence type="predicted"/>
<dbReference type="OrthoDB" id="3769912at2759"/>
<reference evidence="3" key="1">
    <citation type="journal article" date="2020" name="Stud. Mycol.">
        <title>101 Dothideomycetes genomes: a test case for predicting lifestyles and emergence of pathogens.</title>
        <authorList>
            <person name="Haridas S."/>
            <person name="Albert R."/>
            <person name="Binder M."/>
            <person name="Bloem J."/>
            <person name="Labutti K."/>
            <person name="Salamov A."/>
            <person name="Andreopoulos B."/>
            <person name="Baker S."/>
            <person name="Barry K."/>
            <person name="Bills G."/>
            <person name="Bluhm B."/>
            <person name="Cannon C."/>
            <person name="Castanera R."/>
            <person name="Culley D."/>
            <person name="Daum C."/>
            <person name="Ezra D."/>
            <person name="Gonzalez J."/>
            <person name="Henrissat B."/>
            <person name="Kuo A."/>
            <person name="Liang C."/>
            <person name="Lipzen A."/>
            <person name="Lutzoni F."/>
            <person name="Magnuson J."/>
            <person name="Mondo S."/>
            <person name="Nolan M."/>
            <person name="Ohm R."/>
            <person name="Pangilinan J."/>
            <person name="Park H.-J."/>
            <person name="Ramirez L."/>
            <person name="Alfaro M."/>
            <person name="Sun H."/>
            <person name="Tritt A."/>
            <person name="Yoshinaga Y."/>
            <person name="Zwiers L.-H."/>
            <person name="Turgeon B."/>
            <person name="Goodwin S."/>
            <person name="Spatafora J."/>
            <person name="Crous P."/>
            <person name="Grigoriev I."/>
        </authorList>
    </citation>
    <scope>NUCLEOTIDE SEQUENCE</scope>
    <source>
        <strain evidence="3">CBS 675.92</strain>
    </source>
</reference>
<organism evidence="3 4">
    <name type="scientific">Byssothecium circinans</name>
    <dbReference type="NCBI Taxonomy" id="147558"/>
    <lineage>
        <taxon>Eukaryota</taxon>
        <taxon>Fungi</taxon>
        <taxon>Dikarya</taxon>
        <taxon>Ascomycota</taxon>
        <taxon>Pezizomycotina</taxon>
        <taxon>Dothideomycetes</taxon>
        <taxon>Pleosporomycetidae</taxon>
        <taxon>Pleosporales</taxon>
        <taxon>Massarineae</taxon>
        <taxon>Massarinaceae</taxon>
        <taxon>Byssothecium</taxon>
    </lineage>
</organism>
<keyword evidence="1" id="KW-1133">Transmembrane helix</keyword>
<evidence type="ECO:0000256" key="2">
    <source>
        <dbReference type="SAM" id="SignalP"/>
    </source>
</evidence>
<name>A0A6A5TCU2_9PLEO</name>